<dbReference type="PROSITE" id="PS00141">
    <property type="entry name" value="ASP_PROTEASE"/>
    <property type="match status" value="1"/>
</dbReference>
<reference evidence="1 2" key="1">
    <citation type="submission" date="2020-10" db="EMBL/GenBank/DDBJ databases">
        <title>The genome sequence of Chitinilyticum litopenaei 4Y14.</title>
        <authorList>
            <person name="Liu Y."/>
        </authorList>
    </citation>
    <scope>NUCLEOTIDE SEQUENCE [LARGE SCALE GENOMIC DNA]</scope>
    <source>
        <strain evidence="1 2">4Y14</strain>
    </source>
</reference>
<accession>A0A8J7FMT1</accession>
<gene>
    <name evidence="1" type="ORF">INR99_08735</name>
</gene>
<keyword evidence="1" id="KW-0378">Hydrolase</keyword>
<evidence type="ECO:0000313" key="1">
    <source>
        <dbReference type="EMBL" id="MBE9609436.1"/>
    </source>
</evidence>
<dbReference type="InterPro" id="IPR001969">
    <property type="entry name" value="Aspartic_peptidase_AS"/>
</dbReference>
<protein>
    <submittedName>
        <fullName evidence="1">Retroviral-like aspartic protease family protein</fullName>
    </submittedName>
</protein>
<sequence length="159" mass="17237">MLRSTPALILLWLSVLGGGYWLFSGLLAERQAPAVRIAGDGSLTIPRSADGHYRSSGSIAGQRVLFMLDTGATSVTIDQALAERLGLPRGTRVTTQTANGSVEGYETVLPELDLPPFRLEQVRAIVVPHLGDELLLGMNVLNRFDILLRDGAMVLEQRK</sequence>
<comment type="caution">
    <text evidence="1">The sequence shown here is derived from an EMBL/GenBank/DDBJ whole genome shotgun (WGS) entry which is preliminary data.</text>
</comment>
<dbReference type="InterPro" id="IPR021109">
    <property type="entry name" value="Peptidase_aspartic_dom_sf"/>
</dbReference>
<keyword evidence="1" id="KW-0645">Protease</keyword>
<dbReference type="Pfam" id="PF13975">
    <property type="entry name" value="gag-asp_proteas"/>
    <property type="match status" value="1"/>
</dbReference>
<name>A0A8J7FMT1_9NEIS</name>
<dbReference type="NCBIfam" id="TIGR02281">
    <property type="entry name" value="clan_AA_DTGA"/>
    <property type="match status" value="1"/>
</dbReference>
<dbReference type="CDD" id="cd05483">
    <property type="entry name" value="retropepsin_like_bacteria"/>
    <property type="match status" value="1"/>
</dbReference>
<organism evidence="1 2">
    <name type="scientific">Chitinilyticum piscinae</name>
    <dbReference type="NCBI Taxonomy" id="2866724"/>
    <lineage>
        <taxon>Bacteria</taxon>
        <taxon>Pseudomonadati</taxon>
        <taxon>Pseudomonadota</taxon>
        <taxon>Betaproteobacteria</taxon>
        <taxon>Neisseriales</taxon>
        <taxon>Chitinibacteraceae</taxon>
        <taxon>Chitinilyticum</taxon>
    </lineage>
</organism>
<dbReference type="Proteomes" id="UP000604481">
    <property type="component" value="Unassembled WGS sequence"/>
</dbReference>
<proteinExistence type="predicted"/>
<dbReference type="InterPro" id="IPR034122">
    <property type="entry name" value="Retropepsin-like_bacterial"/>
</dbReference>
<dbReference type="InterPro" id="IPR011969">
    <property type="entry name" value="Clan_AA_Asp_peptidase_C"/>
</dbReference>
<dbReference type="RefSeq" id="WP_194115962.1">
    <property type="nucleotide sequence ID" value="NZ_JADFUA010000004.1"/>
</dbReference>
<dbReference type="EMBL" id="JADFUA010000004">
    <property type="protein sequence ID" value="MBE9609436.1"/>
    <property type="molecule type" value="Genomic_DNA"/>
</dbReference>
<dbReference type="Gene3D" id="2.40.70.10">
    <property type="entry name" value="Acid Proteases"/>
    <property type="match status" value="1"/>
</dbReference>
<dbReference type="SUPFAM" id="SSF50630">
    <property type="entry name" value="Acid proteases"/>
    <property type="match status" value="1"/>
</dbReference>
<keyword evidence="2" id="KW-1185">Reference proteome</keyword>
<dbReference type="GO" id="GO:0004190">
    <property type="term" value="F:aspartic-type endopeptidase activity"/>
    <property type="evidence" value="ECO:0007669"/>
    <property type="project" value="InterPro"/>
</dbReference>
<dbReference type="GO" id="GO:0006508">
    <property type="term" value="P:proteolysis"/>
    <property type="evidence" value="ECO:0007669"/>
    <property type="project" value="UniProtKB-KW"/>
</dbReference>
<evidence type="ECO:0000313" key="2">
    <source>
        <dbReference type="Proteomes" id="UP000604481"/>
    </source>
</evidence>
<dbReference type="AlphaFoldDB" id="A0A8J7FMT1"/>